<proteinExistence type="predicted"/>
<dbReference type="EMBL" id="PP895363">
    <property type="protein sequence ID" value="XCI77921.1"/>
    <property type="molecule type" value="Genomic_DNA"/>
</dbReference>
<name>A0AAU8HZ53_9CAUD</name>
<sequence length="32" mass="3937">MIILHTIYHKNYKISPVYPEFLSHPYLAKKYQ</sequence>
<organism evidence="1">
    <name type="scientific">Klebsiella phage FKP3</name>
    <dbReference type="NCBI Taxonomy" id="3231233"/>
    <lineage>
        <taxon>Viruses</taxon>
        <taxon>Duplodnaviria</taxon>
        <taxon>Heunggongvirae</taxon>
        <taxon>Uroviricota</taxon>
        <taxon>Caudoviricetes</taxon>
        <taxon>Stephanstirmvirinae</taxon>
        <taxon>Justusliebigvirus</taxon>
    </lineage>
</organism>
<evidence type="ECO:0000313" key="1">
    <source>
        <dbReference type="EMBL" id="XCI77921.1"/>
    </source>
</evidence>
<protein>
    <submittedName>
        <fullName evidence="1">Uncharacterized protein</fullName>
    </submittedName>
</protein>
<accession>A0AAU8HZ53</accession>
<reference evidence="1" key="1">
    <citation type="submission" date="2024-06" db="EMBL/GenBank/DDBJ databases">
        <title>High activity and specificity of bacteriophage cocktails against carbapenem-resistant Klebsiella pneumoniae belonging to high-risk clones CG258 and ST307.</title>
        <authorList>
            <person name="Jimenez Quiceno J."/>
            <person name="Salazar Ospina L."/>
            <person name="Tellez Carrasquilla S."/>
        </authorList>
    </citation>
    <scope>NUCLEOTIDE SEQUENCE</scope>
</reference>